<sequence length="61" mass="7190">MKSYKTNTITTLETDHAESEEESLPSPDSDMTYKVALQLLMKLENFTSEKNTEMYMYVFRK</sequence>
<evidence type="ECO:0000256" key="1">
    <source>
        <dbReference type="SAM" id="MobiDB-lite"/>
    </source>
</evidence>
<reference evidence="2" key="2">
    <citation type="submission" date="2020-11" db="EMBL/GenBank/DDBJ databases">
        <authorList>
            <person name="McCartney M.A."/>
            <person name="Auch B."/>
            <person name="Kono T."/>
            <person name="Mallez S."/>
            <person name="Becker A."/>
            <person name="Gohl D.M."/>
            <person name="Silverstein K.A.T."/>
            <person name="Koren S."/>
            <person name="Bechman K.B."/>
            <person name="Herman A."/>
            <person name="Abrahante J.E."/>
            <person name="Garbe J."/>
        </authorList>
    </citation>
    <scope>NUCLEOTIDE SEQUENCE</scope>
    <source>
        <strain evidence="2">Duluth1</strain>
        <tissue evidence="2">Whole animal</tissue>
    </source>
</reference>
<protein>
    <submittedName>
        <fullName evidence="2">Uncharacterized protein</fullName>
    </submittedName>
</protein>
<feature type="region of interest" description="Disordered" evidence="1">
    <location>
        <begin position="1"/>
        <end position="29"/>
    </location>
</feature>
<gene>
    <name evidence="2" type="ORF">DPMN_033628</name>
</gene>
<name>A0A9D4M6E1_DREPO</name>
<dbReference type="EMBL" id="JAIWYP010000002">
    <property type="protein sequence ID" value="KAH3870441.1"/>
    <property type="molecule type" value="Genomic_DNA"/>
</dbReference>
<organism evidence="2 3">
    <name type="scientific">Dreissena polymorpha</name>
    <name type="common">Zebra mussel</name>
    <name type="synonym">Mytilus polymorpha</name>
    <dbReference type="NCBI Taxonomy" id="45954"/>
    <lineage>
        <taxon>Eukaryota</taxon>
        <taxon>Metazoa</taxon>
        <taxon>Spiralia</taxon>
        <taxon>Lophotrochozoa</taxon>
        <taxon>Mollusca</taxon>
        <taxon>Bivalvia</taxon>
        <taxon>Autobranchia</taxon>
        <taxon>Heteroconchia</taxon>
        <taxon>Euheterodonta</taxon>
        <taxon>Imparidentia</taxon>
        <taxon>Neoheterodontei</taxon>
        <taxon>Myida</taxon>
        <taxon>Dreissenoidea</taxon>
        <taxon>Dreissenidae</taxon>
        <taxon>Dreissena</taxon>
    </lineage>
</organism>
<keyword evidence="3" id="KW-1185">Reference proteome</keyword>
<proteinExistence type="predicted"/>
<dbReference type="Proteomes" id="UP000828390">
    <property type="component" value="Unassembled WGS sequence"/>
</dbReference>
<evidence type="ECO:0000313" key="3">
    <source>
        <dbReference type="Proteomes" id="UP000828390"/>
    </source>
</evidence>
<comment type="caution">
    <text evidence="2">The sequence shown here is derived from an EMBL/GenBank/DDBJ whole genome shotgun (WGS) entry which is preliminary data.</text>
</comment>
<evidence type="ECO:0000313" key="2">
    <source>
        <dbReference type="EMBL" id="KAH3870441.1"/>
    </source>
</evidence>
<dbReference type="AlphaFoldDB" id="A0A9D4M6E1"/>
<accession>A0A9D4M6E1</accession>
<reference evidence="2" key="1">
    <citation type="journal article" date="2019" name="bioRxiv">
        <title>The Genome of the Zebra Mussel, Dreissena polymorpha: A Resource for Invasive Species Research.</title>
        <authorList>
            <person name="McCartney M.A."/>
            <person name="Auch B."/>
            <person name="Kono T."/>
            <person name="Mallez S."/>
            <person name="Zhang Y."/>
            <person name="Obille A."/>
            <person name="Becker A."/>
            <person name="Abrahante J.E."/>
            <person name="Garbe J."/>
            <person name="Badalamenti J.P."/>
            <person name="Herman A."/>
            <person name="Mangelson H."/>
            <person name="Liachko I."/>
            <person name="Sullivan S."/>
            <person name="Sone E.D."/>
            <person name="Koren S."/>
            <person name="Silverstein K.A.T."/>
            <person name="Beckman K.B."/>
            <person name="Gohl D.M."/>
        </authorList>
    </citation>
    <scope>NUCLEOTIDE SEQUENCE</scope>
    <source>
        <strain evidence="2">Duluth1</strain>
        <tissue evidence="2">Whole animal</tissue>
    </source>
</reference>
<feature type="compositionally biased region" description="Polar residues" evidence="1">
    <location>
        <begin position="1"/>
        <end position="12"/>
    </location>
</feature>